<evidence type="ECO:0000256" key="4">
    <source>
        <dbReference type="ARBA" id="ARBA00022723"/>
    </source>
</evidence>
<feature type="region of interest" description="Disordered" evidence="9">
    <location>
        <begin position="1103"/>
        <end position="1142"/>
    </location>
</feature>
<dbReference type="GO" id="GO:0000329">
    <property type="term" value="C:fungal-type vacuole membrane"/>
    <property type="evidence" value="ECO:0007669"/>
    <property type="project" value="TreeGrafter"/>
</dbReference>
<dbReference type="FunFam" id="2.70.98.30:FF:000001">
    <property type="entry name" value="alpha-mannosidase 2C1 isoform X2"/>
    <property type="match status" value="1"/>
</dbReference>
<dbReference type="PANTHER" id="PTHR46017">
    <property type="entry name" value="ALPHA-MANNOSIDASE 2C1"/>
    <property type="match status" value="1"/>
</dbReference>
<keyword evidence="6" id="KW-0326">Glycosidase</keyword>
<evidence type="ECO:0000313" key="11">
    <source>
        <dbReference type="EMBL" id="KZT32215.1"/>
    </source>
</evidence>
<evidence type="ECO:0000256" key="1">
    <source>
        <dbReference type="ARBA" id="ARBA00000365"/>
    </source>
</evidence>
<evidence type="ECO:0000256" key="7">
    <source>
        <dbReference type="ARBA" id="ARBA00054985"/>
    </source>
</evidence>
<dbReference type="InterPro" id="IPR027291">
    <property type="entry name" value="Glyco_hydro_38_N_sf"/>
</dbReference>
<evidence type="ECO:0000256" key="3">
    <source>
        <dbReference type="ARBA" id="ARBA00012752"/>
    </source>
</evidence>
<dbReference type="GO" id="GO:0004559">
    <property type="term" value="F:alpha-mannosidase activity"/>
    <property type="evidence" value="ECO:0007669"/>
    <property type="project" value="UniProtKB-EC"/>
</dbReference>
<dbReference type="SUPFAM" id="SSF88688">
    <property type="entry name" value="Families 57/38 glycoside transferase middle domain"/>
    <property type="match status" value="1"/>
</dbReference>
<dbReference type="SMART" id="SM00872">
    <property type="entry name" value="Alpha-mann_mid"/>
    <property type="match status" value="1"/>
</dbReference>
<dbReference type="EC" id="3.2.1.24" evidence="3"/>
<evidence type="ECO:0000259" key="10">
    <source>
        <dbReference type="SMART" id="SM00872"/>
    </source>
</evidence>
<dbReference type="Proteomes" id="UP000076798">
    <property type="component" value="Unassembled WGS sequence"/>
</dbReference>
<evidence type="ECO:0000313" key="12">
    <source>
        <dbReference type="Proteomes" id="UP000076798"/>
    </source>
</evidence>
<name>A0A165XI60_9AGAM</name>
<comment type="similarity">
    <text evidence="2">Belongs to the glycosyl hydrolase 38 family.</text>
</comment>
<dbReference type="SUPFAM" id="SSF74650">
    <property type="entry name" value="Galactose mutarotase-like"/>
    <property type="match status" value="1"/>
</dbReference>
<dbReference type="GO" id="GO:0006013">
    <property type="term" value="P:mannose metabolic process"/>
    <property type="evidence" value="ECO:0007669"/>
    <property type="project" value="InterPro"/>
</dbReference>
<dbReference type="Pfam" id="PF07748">
    <property type="entry name" value="Glyco_hydro_38C"/>
    <property type="match status" value="1"/>
</dbReference>
<feature type="domain" description="Glycoside hydrolase family 38 central" evidence="10">
    <location>
        <begin position="557"/>
        <end position="634"/>
    </location>
</feature>
<protein>
    <recommendedName>
        <fullName evidence="8">Alpha-mannosidase</fullName>
        <ecNumber evidence="3">3.2.1.24</ecNumber>
    </recommendedName>
</protein>
<keyword evidence="5 11" id="KW-0378">Hydrolase</keyword>
<sequence>MAHHHHHHHPPPETVQTAASYAELNLKPGAKWVKSLTQGRLDQFVGGHYSSVNLSSALFTHRLDDEKHVKLQVWSAPGLTKPSFDEAMKQKFKPAKKGDRFGPSLTVHIPSDWTKYERVQFEFDPGCEAMIFSTDGTPLQGITGGYGGDRRVEYIIPLSDRKKGTHEFVIESSCNGMFGVPWNGDTIEPPDMNRYYTLDSADLVVPNQEAWHLLWDFQTLKELSQSLPGNSIIQNKALKVANEILNIFDSGDLKSVGKARKAAEQVFGEGWAEKGAKVYDEGEKTAQVWGIGHCHIDTAWLWPYSSTQQKVARSWSTQVDLMERYPEHRFTCSSAQQFKWLEQLYPKLFDKVKEKIVSGQFQPVGGAWVEHDGNMPSGEAFARQMIFGQRYFESRFGKRCETAWLPDSFGLNGALPQIIRSAGMKHFFTQKLSCNVFPHSTFNWVGIDGTQILCHMTPVDTYTAQATVGDIQKGIHNHKNLESSQTSLLVFGNGDGGGGPLSKMLENLRRIRAATNESRELPVVNMGYSVDDFFDHLDESSKAGKVLPNWHGELYLEFHRGTYTSHGSIKKGNRKSEILLRDVEHVATLASLFGKEGYVYPKSKIDDAWEKVLLNQFLPGSAIGMVYDDAEKLYAEVSKAGHQILEEAFQALFPSSISLSSSSSSPLPKNLDKGSIIGYNTLPFARRAVVGLPLGTAVKGNGMRGEAVQISKDGNVGYYLMDSSASDGVGVVTPRGLFADTKSASAWTEGDKFVLGNSNVQLTIEEGRITSLIDVVLGRELIPDGESGGLIWYNDRPNYWDAWDIEIHHLETPHPIAFSNISIAENGPVRASLIAEASYGGTTISITISLDAITATLKENSRSFFTFDAKVDWHQRHECLKFEIPLNIHNDNATYEVPWGHVSRPTHKNTTLDMAKFEVCGHKYADLSEYGYGVALLSESKYGFACHGNVLSMSLLRGATAPDAEQDQGKHEFAWAVMPHVGSFLESDVPIAAHFFNSPLHVRFIPATTSPITQSMNAKNVPFKVEGAPNVILETIKRGDDDFDTYSSQEKGGEKSVVLRLYEAYGGHASARLRVSSRVGVKKAFVTGLLEDEEGEGVRLLSAVDSSSAGRSSTGQGSGAGAEGRREGRTRGTDGDSVDYDGSGSGDAVFEIPFRGFQVVTVKLIVDTSTSSGSGTTESSDRSSRDSWVTVDVRKFLST</sequence>
<evidence type="ECO:0000256" key="9">
    <source>
        <dbReference type="SAM" id="MobiDB-lite"/>
    </source>
</evidence>
<dbReference type="InterPro" id="IPR011013">
    <property type="entry name" value="Gal_mutarotase_sf_dom"/>
</dbReference>
<dbReference type="FunFam" id="3.20.110.10:FF:000002">
    <property type="entry name" value="alpha-mannosidase 2C1 isoform X1"/>
    <property type="match status" value="1"/>
</dbReference>
<keyword evidence="12" id="KW-1185">Reference proteome</keyword>
<gene>
    <name evidence="11" type="ORF">SISSUDRAFT_1055825</name>
</gene>
<evidence type="ECO:0000256" key="2">
    <source>
        <dbReference type="ARBA" id="ARBA00009792"/>
    </source>
</evidence>
<dbReference type="InterPro" id="IPR011682">
    <property type="entry name" value="Glyco_hydro_38_C"/>
</dbReference>
<comment type="catalytic activity">
    <reaction evidence="1">
        <text>Hydrolysis of terminal, non-reducing alpha-D-mannose residues in alpha-D-mannosides.</text>
        <dbReference type="EC" id="3.2.1.24"/>
    </reaction>
</comment>
<dbReference type="InterPro" id="IPR028995">
    <property type="entry name" value="Glyco_hydro_57/38_cen_sf"/>
</dbReference>
<feature type="compositionally biased region" description="Basic and acidic residues" evidence="9">
    <location>
        <begin position="1123"/>
        <end position="1134"/>
    </location>
</feature>
<comment type="function">
    <text evidence="7">Degrades free oligosaccharides in the vacuole.</text>
</comment>
<evidence type="ECO:0000256" key="5">
    <source>
        <dbReference type="ARBA" id="ARBA00022801"/>
    </source>
</evidence>
<dbReference type="AlphaFoldDB" id="A0A165XI60"/>
<dbReference type="Gene3D" id="1.20.1270.50">
    <property type="entry name" value="Glycoside hydrolase family 38, central domain"/>
    <property type="match status" value="1"/>
</dbReference>
<dbReference type="PANTHER" id="PTHR46017:SF1">
    <property type="entry name" value="ALPHA-MANNOSIDASE 2C1"/>
    <property type="match status" value="1"/>
</dbReference>
<organism evidence="11 12">
    <name type="scientific">Sistotremastrum suecicum HHB10207 ss-3</name>
    <dbReference type="NCBI Taxonomy" id="1314776"/>
    <lineage>
        <taxon>Eukaryota</taxon>
        <taxon>Fungi</taxon>
        <taxon>Dikarya</taxon>
        <taxon>Basidiomycota</taxon>
        <taxon>Agaricomycotina</taxon>
        <taxon>Agaricomycetes</taxon>
        <taxon>Sistotremastrales</taxon>
        <taxon>Sistotremastraceae</taxon>
        <taxon>Sistotremastrum</taxon>
    </lineage>
</organism>
<dbReference type="Pfam" id="PF22907">
    <property type="entry name" value="Ams1-like_1st"/>
    <property type="match status" value="1"/>
</dbReference>
<proteinExistence type="inferred from homology"/>
<dbReference type="Pfam" id="PF01074">
    <property type="entry name" value="Glyco_hydro_38N"/>
    <property type="match status" value="1"/>
</dbReference>
<dbReference type="InterPro" id="IPR011330">
    <property type="entry name" value="Glyco_hydro/deAcase_b/a-brl"/>
</dbReference>
<feature type="compositionally biased region" description="Low complexity" evidence="9">
    <location>
        <begin position="1105"/>
        <end position="1115"/>
    </location>
</feature>
<dbReference type="Pfam" id="PF17677">
    <property type="entry name" value="Glyco_hydro38C2"/>
    <property type="match status" value="1"/>
</dbReference>
<dbReference type="InterPro" id="IPR054723">
    <property type="entry name" value="Ams1-like_N"/>
</dbReference>
<dbReference type="Gene3D" id="2.70.98.30">
    <property type="entry name" value="Golgi alpha-mannosidase II, domain 4"/>
    <property type="match status" value="1"/>
</dbReference>
<dbReference type="STRING" id="1314776.A0A165XI60"/>
<evidence type="ECO:0000256" key="8">
    <source>
        <dbReference type="ARBA" id="ARBA00071615"/>
    </source>
</evidence>
<dbReference type="GO" id="GO:0030246">
    <property type="term" value="F:carbohydrate binding"/>
    <property type="evidence" value="ECO:0007669"/>
    <property type="project" value="InterPro"/>
</dbReference>
<keyword evidence="4" id="KW-0479">Metal-binding</keyword>
<reference evidence="11 12" key="1">
    <citation type="journal article" date="2016" name="Mol. Biol. Evol.">
        <title>Comparative Genomics of Early-Diverging Mushroom-Forming Fungi Provides Insights into the Origins of Lignocellulose Decay Capabilities.</title>
        <authorList>
            <person name="Nagy L.G."/>
            <person name="Riley R."/>
            <person name="Tritt A."/>
            <person name="Adam C."/>
            <person name="Daum C."/>
            <person name="Floudas D."/>
            <person name="Sun H."/>
            <person name="Yadav J.S."/>
            <person name="Pangilinan J."/>
            <person name="Larsson K.H."/>
            <person name="Matsuura K."/>
            <person name="Barry K."/>
            <person name="Labutti K."/>
            <person name="Kuo R."/>
            <person name="Ohm R.A."/>
            <person name="Bhattacharya S.S."/>
            <person name="Shirouzu T."/>
            <person name="Yoshinaga Y."/>
            <person name="Martin F.M."/>
            <person name="Grigoriev I.V."/>
            <person name="Hibbett D.S."/>
        </authorList>
    </citation>
    <scope>NUCLEOTIDE SEQUENCE [LARGE SCALE GENOMIC DNA]</scope>
    <source>
        <strain evidence="11 12">HHB10207 ss-3</strain>
    </source>
</reference>
<evidence type="ECO:0000256" key="6">
    <source>
        <dbReference type="ARBA" id="ARBA00023295"/>
    </source>
</evidence>
<dbReference type="InterPro" id="IPR041147">
    <property type="entry name" value="GH38_C"/>
</dbReference>
<dbReference type="GO" id="GO:0046872">
    <property type="term" value="F:metal ion binding"/>
    <property type="evidence" value="ECO:0007669"/>
    <property type="project" value="UniProtKB-KW"/>
</dbReference>
<dbReference type="SUPFAM" id="SSF88713">
    <property type="entry name" value="Glycoside hydrolase/deacetylase"/>
    <property type="match status" value="1"/>
</dbReference>
<dbReference type="OrthoDB" id="10261055at2759"/>
<accession>A0A165XI60</accession>
<dbReference type="Gene3D" id="3.20.110.10">
    <property type="entry name" value="Glycoside hydrolase 38, N terminal domain"/>
    <property type="match status" value="1"/>
</dbReference>
<dbReference type="InterPro" id="IPR000602">
    <property type="entry name" value="Glyco_hydro_38_N"/>
</dbReference>
<dbReference type="CDD" id="cd10812">
    <property type="entry name" value="GH38N_AMII_ScAms1_like"/>
    <property type="match status" value="1"/>
</dbReference>
<dbReference type="EMBL" id="KV428368">
    <property type="protein sequence ID" value="KZT32215.1"/>
    <property type="molecule type" value="Genomic_DNA"/>
</dbReference>
<dbReference type="GO" id="GO:0009313">
    <property type="term" value="P:oligosaccharide catabolic process"/>
    <property type="evidence" value="ECO:0007669"/>
    <property type="project" value="TreeGrafter"/>
</dbReference>
<dbReference type="FunFam" id="1.20.1270.50:FF:000004">
    <property type="entry name" value="alpha-mannosidase 2C1 isoform X1"/>
    <property type="match status" value="1"/>
</dbReference>
<dbReference type="InterPro" id="IPR015341">
    <property type="entry name" value="Glyco_hydro_38_cen"/>
</dbReference>
<dbReference type="Pfam" id="PF09261">
    <property type="entry name" value="Alpha-mann_mid"/>
    <property type="match status" value="1"/>
</dbReference>
<dbReference type="InterPro" id="IPR037094">
    <property type="entry name" value="Glyco_hydro_38_cen_sf"/>
</dbReference>